<dbReference type="Proteomes" id="UP000326671">
    <property type="component" value="Unassembled WGS sequence"/>
</dbReference>
<proteinExistence type="predicted"/>
<protein>
    <recommendedName>
        <fullName evidence="3">Lipoprotein</fullName>
    </recommendedName>
</protein>
<dbReference type="EMBL" id="VYKL01000044">
    <property type="protein sequence ID" value="KAA9014916.1"/>
    <property type="molecule type" value="Genomic_DNA"/>
</dbReference>
<accession>A0A5J5H2W7</accession>
<organism evidence="1 2">
    <name type="scientific">Niallia endozanthoxylica</name>
    <dbReference type="NCBI Taxonomy" id="2036016"/>
    <lineage>
        <taxon>Bacteria</taxon>
        <taxon>Bacillati</taxon>
        <taxon>Bacillota</taxon>
        <taxon>Bacilli</taxon>
        <taxon>Bacillales</taxon>
        <taxon>Bacillaceae</taxon>
        <taxon>Niallia</taxon>
    </lineage>
</organism>
<reference evidence="1 2" key="1">
    <citation type="submission" date="2019-09" db="EMBL/GenBank/DDBJ databases">
        <title>Whole genome sequences of isolates from the Mars Exploration Rovers.</title>
        <authorList>
            <person name="Seuylemezian A."/>
            <person name="Vaishampayan P."/>
        </authorList>
    </citation>
    <scope>NUCLEOTIDE SEQUENCE [LARGE SCALE GENOMIC DNA]</scope>
    <source>
        <strain evidence="1 2">MER_TA_151</strain>
    </source>
</reference>
<comment type="caution">
    <text evidence="1">The sequence shown here is derived from an EMBL/GenBank/DDBJ whole genome shotgun (WGS) entry which is preliminary data.</text>
</comment>
<dbReference type="RefSeq" id="WP_150442393.1">
    <property type="nucleotide sequence ID" value="NZ_VYKL01000044.1"/>
</dbReference>
<dbReference type="AlphaFoldDB" id="A0A5J5H2W7"/>
<keyword evidence="2" id="KW-1185">Reference proteome</keyword>
<evidence type="ECO:0000313" key="1">
    <source>
        <dbReference type="EMBL" id="KAA9014916.1"/>
    </source>
</evidence>
<gene>
    <name evidence="1" type="ORF">F4V44_23255</name>
</gene>
<name>A0A5J5H2W7_9BACI</name>
<evidence type="ECO:0000313" key="2">
    <source>
        <dbReference type="Proteomes" id="UP000326671"/>
    </source>
</evidence>
<dbReference type="PROSITE" id="PS51257">
    <property type="entry name" value="PROKAR_LIPOPROTEIN"/>
    <property type="match status" value="1"/>
</dbReference>
<sequence>MQQLLRNVLLCMGVILLLVGCSEKEASQVEKSYEEYDIAAEEHLLNEMLIDKKETGEKYEIVAFNGFEEKYNQMLYRVTYYNPEIKKDSLYMISVVKKGGEYEAEDSIFSIKGDHFRKDPLKIEVLREDQRSLSSIDNGQLERLIEKYPEKSSIVHEYTVSQ</sequence>
<evidence type="ECO:0008006" key="3">
    <source>
        <dbReference type="Google" id="ProtNLM"/>
    </source>
</evidence>